<proteinExistence type="inferred from homology"/>
<dbReference type="NCBIfam" id="NF008054">
    <property type="entry name" value="PRK10788.1"/>
    <property type="match status" value="1"/>
</dbReference>
<evidence type="ECO:0000256" key="9">
    <source>
        <dbReference type="ARBA" id="ARBA00040743"/>
    </source>
</evidence>
<dbReference type="Pfam" id="PF13145">
    <property type="entry name" value="Rotamase_2"/>
    <property type="match status" value="1"/>
</dbReference>
<evidence type="ECO:0000259" key="12">
    <source>
        <dbReference type="PROSITE" id="PS50198"/>
    </source>
</evidence>
<dbReference type="InterPro" id="IPR046357">
    <property type="entry name" value="PPIase_dom_sf"/>
</dbReference>
<dbReference type="SUPFAM" id="SSF109998">
    <property type="entry name" value="Triger factor/SurA peptide-binding domain-like"/>
    <property type="match status" value="1"/>
</dbReference>
<dbReference type="EMBL" id="NITY01000007">
    <property type="protein sequence ID" value="PHM40048.1"/>
    <property type="molecule type" value="Genomic_DNA"/>
</dbReference>
<evidence type="ECO:0000313" key="16">
    <source>
        <dbReference type="Proteomes" id="UP000224607"/>
    </source>
</evidence>
<keyword evidence="2" id="KW-1003">Cell membrane</keyword>
<keyword evidence="3" id="KW-0997">Cell inner membrane</keyword>
<keyword evidence="5" id="KW-1133">Transmembrane helix</keyword>
<reference evidence="13 16" key="3">
    <citation type="journal article" date="2017" name="Nat. Microbiol.">
        <title>Natural product diversity associated with the nematode symbionts Photorhabdus and Xenorhabdus.</title>
        <authorList>
            <person name="Tobias N.J."/>
            <person name="Wolff H."/>
            <person name="Djahanschiri B."/>
            <person name="Grundmann F."/>
            <person name="Kronenwerth M."/>
            <person name="Shi Y.M."/>
            <person name="Simonyi S."/>
            <person name="Grun P."/>
            <person name="Shapiro-Ilan D."/>
            <person name="Pidot S.J."/>
            <person name="Stinear T.P."/>
            <person name="Ebersberger I."/>
            <person name="Bode H.B."/>
        </authorList>
    </citation>
    <scope>NUCLEOTIDE SEQUENCE [LARGE SCALE GENOMIC DNA]</scope>
    <source>
        <strain evidence="13 16">DSM 17908</strain>
    </source>
</reference>
<evidence type="ECO:0000313" key="13">
    <source>
        <dbReference type="EMBL" id="PHM40048.1"/>
    </source>
</evidence>
<evidence type="ECO:0000256" key="4">
    <source>
        <dbReference type="ARBA" id="ARBA00022692"/>
    </source>
</evidence>
<feature type="domain" description="PpiC" evidence="12">
    <location>
        <begin position="231"/>
        <end position="360"/>
    </location>
</feature>
<dbReference type="EMBL" id="FORG01000007">
    <property type="protein sequence ID" value="SFJ30107.1"/>
    <property type="molecule type" value="Genomic_DNA"/>
</dbReference>
<evidence type="ECO:0000256" key="1">
    <source>
        <dbReference type="ARBA" id="ARBA00004382"/>
    </source>
</evidence>
<sequence>MMDNLRTAANGPVLKIVLALIILTFLLTGVTGYLSNENGSYAAKVNGQAISRVQLEQAFLQEKNSLQERLGDQFSALLSDEQKIRQIRGQSLERLINSTLIEQYANKLNLSASDEQVAAEIRNLPFLQTDGKFDNKKYQGYLDSLAHSNISPDIFAEQVRKELINRQLLQALMGSEIALPTEIKQEVQVALQERTVRFATLELKSIEAQQTVTDEELKKYYDTNSKHFTVPEKVKISYIKMDAADELKNITVSDADIEKYYKSNLAKYTKSEQKKYSFIQLDSDAAAKSVLDELNKGADFSQLASEKSTDKFSAQKGGDLGWMEEPSMPDELKSANLTKKGQLSGVVKLSNGYAIFRLDDIKPQVIEPLTDVRSEIEKIVKQEKAVDAFYALQRKVSDAAANDNESLAAAEKAAGYKAVTTDWFDRAHIPADINFSQVVQAIFSGNLIDDKGTTGTNSDVISVEGDRAFIIRVDEFKPESVQTFEQAKNEVTELVKRQKAEKQLQVESEKLLASLKEGKGEQALKTAGIQFGQPTIIKRLEQTNQASDVAFSLPHPKDGKAEYGLAQDELGNAVLIELDKVTPGSISDDQVKQYMDGYQYQTGNIMLESLMLNLRDEADIKYGQIE</sequence>
<protein>
    <recommendedName>
        <fullName evidence="9">Periplasmic chaperone PpiD</fullName>
    </recommendedName>
    <alternativeName>
        <fullName evidence="10">Periplasmic folding chaperone</fullName>
    </alternativeName>
</protein>
<evidence type="ECO:0000313" key="15">
    <source>
        <dbReference type="Proteomes" id="UP000198919"/>
    </source>
</evidence>
<evidence type="ECO:0000256" key="3">
    <source>
        <dbReference type="ARBA" id="ARBA00022519"/>
    </source>
</evidence>
<keyword evidence="7" id="KW-0143">Chaperone</keyword>
<evidence type="ECO:0000256" key="2">
    <source>
        <dbReference type="ARBA" id="ARBA00022475"/>
    </source>
</evidence>
<reference evidence="14" key="2">
    <citation type="submission" date="2016-10" db="EMBL/GenBank/DDBJ databases">
        <authorList>
            <person name="de Groot N.N."/>
        </authorList>
    </citation>
    <scope>NUCLEOTIDE SEQUENCE [LARGE SCALE GENOMIC DNA]</scope>
    <source>
        <strain evidence="14">DSM 17908</strain>
    </source>
</reference>
<dbReference type="PROSITE" id="PS01096">
    <property type="entry name" value="PPIC_PPIASE_1"/>
    <property type="match status" value="1"/>
</dbReference>
<dbReference type="PANTHER" id="PTHR47529:SF1">
    <property type="entry name" value="PERIPLASMIC CHAPERONE PPID"/>
    <property type="match status" value="1"/>
</dbReference>
<dbReference type="InterPro" id="IPR052029">
    <property type="entry name" value="PpiD_chaperone"/>
</dbReference>
<dbReference type="SUPFAM" id="SSF54534">
    <property type="entry name" value="FKBP-like"/>
    <property type="match status" value="1"/>
</dbReference>
<dbReference type="GO" id="GO:0005886">
    <property type="term" value="C:plasma membrane"/>
    <property type="evidence" value="ECO:0007669"/>
    <property type="project" value="UniProtKB-SubCell"/>
</dbReference>
<accession>A0A1I3Q9S4</accession>
<evidence type="ECO:0000256" key="7">
    <source>
        <dbReference type="ARBA" id="ARBA00023186"/>
    </source>
</evidence>
<dbReference type="InterPro" id="IPR000297">
    <property type="entry name" value="PPIase_PpiC"/>
</dbReference>
<dbReference type="Gene3D" id="1.10.4030.10">
    <property type="entry name" value="Porin chaperone SurA, peptide-binding domain"/>
    <property type="match status" value="1"/>
</dbReference>
<evidence type="ECO:0000256" key="6">
    <source>
        <dbReference type="ARBA" id="ARBA00023136"/>
    </source>
</evidence>
<keyword evidence="4" id="KW-0812">Transmembrane</keyword>
<dbReference type="PANTHER" id="PTHR47529">
    <property type="entry name" value="PEPTIDYL-PROLYL CIS-TRANS ISOMERASE D"/>
    <property type="match status" value="1"/>
</dbReference>
<comment type="subcellular location">
    <subcellularLocation>
        <location evidence="1">Cell inner membrane</location>
        <topology evidence="1">Single-pass type II membrane protein</topology>
        <orientation evidence="1">Periplasmic side</orientation>
    </subcellularLocation>
</comment>
<reference evidence="15" key="1">
    <citation type="submission" date="2016-10" db="EMBL/GenBank/DDBJ databases">
        <authorList>
            <person name="Varghese N."/>
            <person name="Submissions S."/>
        </authorList>
    </citation>
    <scope>NUCLEOTIDE SEQUENCE [LARGE SCALE GENOMIC DNA]</scope>
    <source>
        <strain evidence="15">DSM 17908</strain>
    </source>
</reference>
<dbReference type="InterPro" id="IPR023058">
    <property type="entry name" value="PPIase_PpiC_CS"/>
</dbReference>
<dbReference type="STRING" id="351675.SAMN05421680_10776"/>
<evidence type="ECO:0000256" key="5">
    <source>
        <dbReference type="ARBA" id="ARBA00022989"/>
    </source>
</evidence>
<evidence type="ECO:0000256" key="8">
    <source>
        <dbReference type="ARBA" id="ARBA00038408"/>
    </source>
</evidence>
<comment type="similarity">
    <text evidence="8">Belongs to the PpiD chaperone family.</text>
</comment>
<evidence type="ECO:0000313" key="14">
    <source>
        <dbReference type="EMBL" id="SFJ30107.1"/>
    </source>
</evidence>
<dbReference type="Proteomes" id="UP000224607">
    <property type="component" value="Unassembled WGS sequence"/>
</dbReference>
<keyword evidence="6" id="KW-0472">Membrane</keyword>
<evidence type="ECO:0000256" key="10">
    <source>
        <dbReference type="ARBA" id="ARBA00042775"/>
    </source>
</evidence>
<organism evidence="14 15">
    <name type="scientific">Xenorhabdus mauleonii</name>
    <dbReference type="NCBI Taxonomy" id="351675"/>
    <lineage>
        <taxon>Bacteria</taxon>
        <taxon>Pseudomonadati</taxon>
        <taxon>Pseudomonadota</taxon>
        <taxon>Gammaproteobacteria</taxon>
        <taxon>Enterobacterales</taxon>
        <taxon>Morganellaceae</taxon>
        <taxon>Xenorhabdus</taxon>
    </lineage>
</organism>
<dbReference type="Gene3D" id="3.10.50.40">
    <property type="match status" value="1"/>
</dbReference>
<name>A0A1I3Q9S4_9GAMM</name>
<dbReference type="PROSITE" id="PS50198">
    <property type="entry name" value="PPIC_PPIASE_2"/>
    <property type="match status" value="1"/>
</dbReference>
<gene>
    <name evidence="14" type="ORF">SAMN05421680_10776</name>
    <name evidence="13" type="ORF">Xmau_02232</name>
</gene>
<keyword evidence="11 14" id="KW-0413">Isomerase</keyword>
<dbReference type="InterPro" id="IPR027304">
    <property type="entry name" value="Trigger_fact/SurA_dom_sf"/>
</dbReference>
<dbReference type="Proteomes" id="UP000198919">
    <property type="component" value="Unassembled WGS sequence"/>
</dbReference>
<dbReference type="GO" id="GO:0003755">
    <property type="term" value="F:peptidyl-prolyl cis-trans isomerase activity"/>
    <property type="evidence" value="ECO:0007669"/>
    <property type="project" value="UniProtKB-KW"/>
</dbReference>
<dbReference type="AlphaFoldDB" id="A0A1I3Q9S4"/>
<evidence type="ECO:0000256" key="11">
    <source>
        <dbReference type="PROSITE-ProRule" id="PRU00278"/>
    </source>
</evidence>
<dbReference type="Pfam" id="PF13624">
    <property type="entry name" value="SurA_N_3"/>
    <property type="match status" value="1"/>
</dbReference>
<keyword evidence="11" id="KW-0697">Rotamase</keyword>
<dbReference type="OrthoDB" id="9812372at2"/>
<dbReference type="RefSeq" id="WP_092510129.1">
    <property type="nucleotide sequence ID" value="NZ_CAWNQB010000067.1"/>
</dbReference>
<keyword evidence="16" id="KW-1185">Reference proteome</keyword>